<dbReference type="Pfam" id="PF16884">
    <property type="entry name" value="ADH_N_2"/>
    <property type="match status" value="1"/>
</dbReference>
<proteinExistence type="predicted"/>
<dbReference type="SMART" id="SM00829">
    <property type="entry name" value="PKS_ER"/>
    <property type="match status" value="1"/>
</dbReference>
<dbReference type="InterPro" id="IPR011032">
    <property type="entry name" value="GroES-like_sf"/>
</dbReference>
<comment type="caution">
    <text evidence="3">The sequence shown here is derived from an EMBL/GenBank/DDBJ whole genome shotgun (WGS) entry which is preliminary data.</text>
</comment>
<dbReference type="Gene3D" id="3.40.50.720">
    <property type="entry name" value="NAD(P)-binding Rossmann-like Domain"/>
    <property type="match status" value="1"/>
</dbReference>
<dbReference type="InterPro" id="IPR020843">
    <property type="entry name" value="ER"/>
</dbReference>
<protein>
    <submittedName>
        <fullName evidence="3">NADP-dependent oxidoreductase</fullName>
    </submittedName>
</protein>
<dbReference type="CDD" id="cd05288">
    <property type="entry name" value="PGDH"/>
    <property type="match status" value="1"/>
</dbReference>
<dbReference type="SUPFAM" id="SSF50129">
    <property type="entry name" value="GroES-like"/>
    <property type="match status" value="1"/>
</dbReference>
<dbReference type="GO" id="GO:0016628">
    <property type="term" value="F:oxidoreductase activity, acting on the CH-CH group of donors, NAD or NADP as acceptor"/>
    <property type="evidence" value="ECO:0007669"/>
    <property type="project" value="InterPro"/>
</dbReference>
<evidence type="ECO:0000259" key="2">
    <source>
        <dbReference type="SMART" id="SM00829"/>
    </source>
</evidence>
<keyword evidence="1" id="KW-0560">Oxidoreductase</keyword>
<dbReference type="Proteomes" id="UP000218335">
    <property type="component" value="Unassembled WGS sequence"/>
</dbReference>
<dbReference type="InterPro" id="IPR013149">
    <property type="entry name" value="ADH-like_C"/>
</dbReference>
<dbReference type="EMBL" id="MWUU01000002">
    <property type="protein sequence ID" value="PCF56809.1"/>
    <property type="molecule type" value="Genomic_DNA"/>
</dbReference>
<dbReference type="RefSeq" id="WP_096638042.1">
    <property type="nucleotide sequence ID" value="NZ_MWUU01000002.1"/>
</dbReference>
<dbReference type="InterPro" id="IPR036291">
    <property type="entry name" value="NAD(P)-bd_dom_sf"/>
</dbReference>
<name>A0A2A4H0F6_9STAP</name>
<dbReference type="Pfam" id="PF00107">
    <property type="entry name" value="ADH_zinc_N"/>
    <property type="match status" value="1"/>
</dbReference>
<dbReference type="AlphaFoldDB" id="A0A2A4H0F6"/>
<gene>
    <name evidence="3" type="ORF">B5C08_01880</name>
</gene>
<evidence type="ECO:0000256" key="1">
    <source>
        <dbReference type="ARBA" id="ARBA00023002"/>
    </source>
</evidence>
<organism evidence="3 4">
    <name type="scientific">Staphylococcus delphini</name>
    <dbReference type="NCBI Taxonomy" id="53344"/>
    <lineage>
        <taxon>Bacteria</taxon>
        <taxon>Bacillati</taxon>
        <taxon>Bacillota</taxon>
        <taxon>Bacilli</taxon>
        <taxon>Bacillales</taxon>
        <taxon>Staphylococcaceae</taxon>
        <taxon>Staphylococcus</taxon>
        <taxon>Staphylococcus intermedius group</taxon>
    </lineage>
</organism>
<dbReference type="SUPFAM" id="SSF51735">
    <property type="entry name" value="NAD(P)-binding Rossmann-fold domains"/>
    <property type="match status" value="1"/>
</dbReference>
<dbReference type="InterPro" id="IPR041694">
    <property type="entry name" value="ADH_N_2"/>
</dbReference>
<evidence type="ECO:0000313" key="4">
    <source>
        <dbReference type="Proteomes" id="UP000218335"/>
    </source>
</evidence>
<dbReference type="InterPro" id="IPR045010">
    <property type="entry name" value="MDR_fam"/>
</dbReference>
<accession>A0A2A4H0F6</accession>
<dbReference type="PANTHER" id="PTHR43205:SF7">
    <property type="entry name" value="PROSTAGLANDIN REDUCTASE 1"/>
    <property type="match status" value="1"/>
</dbReference>
<dbReference type="Gene3D" id="3.90.180.10">
    <property type="entry name" value="Medium-chain alcohol dehydrogenases, catalytic domain"/>
    <property type="match status" value="1"/>
</dbReference>
<feature type="domain" description="Enoyl reductase (ER)" evidence="2">
    <location>
        <begin position="17"/>
        <end position="329"/>
    </location>
</feature>
<dbReference type="PANTHER" id="PTHR43205">
    <property type="entry name" value="PROSTAGLANDIN REDUCTASE"/>
    <property type="match status" value="1"/>
</dbReference>
<evidence type="ECO:0000313" key="3">
    <source>
        <dbReference type="EMBL" id="PCF56809.1"/>
    </source>
</evidence>
<sequence length="334" mass="36444">MNNQQVVLAKRPQSIPQDDVFRFETIETREPHAGEVQVESIYVSVDPYMRGRMNDTKSYVQPFQVNEPLQGHIVGKVTQSNDERLSVGDYVTGILPWKKINTVNGDDVTPVPSKDVPLHLYLSVLGMPGMTAYTGLLQIGQPQSGETVVVSAASGAVGSVVGQIAKIKGAKVVGIAGGKQKTAYLTDELGFDAAIDYKQDDFAQQLEAAVPDGIDVYFENVGGAISDEVFKHLNRFARVPVCGAISAYNNEKDDIGPRIQGTLTKNQALMQGFVVAQFADHFKEASEQLAQWVSEGKIKFEVTIDEGFDNLPSAFRKLFTGENFGKQVVKVAEE</sequence>
<dbReference type="FunFam" id="3.40.50.720:FF:000121">
    <property type="entry name" value="Prostaglandin reductase 2"/>
    <property type="match status" value="1"/>
</dbReference>
<reference evidence="3 4" key="1">
    <citation type="journal article" date="2017" name="PLoS ONE">
        <title>Development of a real-time PCR for detection of Staphylococcus pseudintermedius using a novel automated comparison of whole-genome sequences.</title>
        <authorList>
            <person name="Verstappen K.M."/>
            <person name="Huijbregts L."/>
            <person name="Spaninks M."/>
            <person name="Wagenaar J.A."/>
            <person name="Fluit A.C."/>
            <person name="Duim B."/>
        </authorList>
    </citation>
    <scope>NUCLEOTIDE SEQUENCE [LARGE SCALE GENOMIC DNA]</scope>
    <source>
        <strain evidence="3 4">215070706401-1</strain>
    </source>
</reference>